<dbReference type="OrthoDB" id="27435at2759"/>
<dbReference type="EMBL" id="KQ965732">
    <property type="protein sequence ID" value="KXS21718.1"/>
    <property type="molecule type" value="Genomic_DNA"/>
</dbReference>
<dbReference type="PROSITE" id="PS00674">
    <property type="entry name" value="AAA"/>
    <property type="match status" value="2"/>
</dbReference>
<dbReference type="Pfam" id="PF17862">
    <property type="entry name" value="AAA_lid_3"/>
    <property type="match status" value="1"/>
</dbReference>
<dbReference type="GO" id="GO:0005524">
    <property type="term" value="F:ATP binding"/>
    <property type="evidence" value="ECO:0007669"/>
    <property type="project" value="UniProtKB-KW"/>
</dbReference>
<sequence length="883" mass="95911">MSSKKKRAKQLRDGLLPDTPAIPSLRASHDQVRPSLQSPPRPALPSSPPTNLLPNPRVFTFKPAINDSSSAIDVQPSPRLHVPLAAMRANRWKAGDIIIATLVGRHGERSNTEERELSGIEMRANGQTNDVKEGGKGTALGAAMLWPTLGITDVNAMLSLPPHCQSSLPTTFADVPVDVSIDTYSGRVVEASKIEIIFNQEAFEDFDPSIEAYVRTTLASFRLVWPSLHLQLPMNSKRASLRVTSISPEHSNNDALPPVYSVTQRTALTLRASERMLDSSTLPGKSTEMVASNPDDDEQECANDCFVSIGGLEEQVQRIKELVDNAWFTGVNGLRPPTGILLHGPPGTGKTILARALARHLRRAMADRGQSSGPAVSQAQFVHINAPEVLGRFVGQAEQTLRSAFDRARWGPQGKKSKNGAKQTLGGVVFIDEIDALAPSRDSASASDVDRRVVGALLTLMDGLGDPNEPRVVVVAATNRPGSVDSALRRAGRFDIEVEVGVPNEKARSDILKVLLAQVPNNLTDEEIRVLGGRAHGYVGADLSGVVREAGAKVVREVASAKRQTVCLIAEDLEAAMKVVGPSSMREVALEVPRVPWSSIAGQHVTKLRLREAVEWPLRHPQAFIRMGIRPPRGVLLYGPPGCSKTLMAKALATETGLNFMAVKGPEVMSMWVGESEKRVREVFERARRAGPAIVFFVSSLMRRWCVHLRQHASSQDEIDSIATRRTTTTSSTATTRVLSQLLVELDGISPLSNVTVVAATNRPDAIDPALLRPGRIDRMCYVGLPDDEAREEIFAGRIKGMSVDVDVDVKELVGKTKGYSGAECVAVCQEAAMSAMEENVDAAAVCRRHFLSALQTVPPRITKEMLDFYDEFRRKSGLKSVD</sequence>
<evidence type="ECO:0000259" key="4">
    <source>
        <dbReference type="SMART" id="SM00382"/>
    </source>
</evidence>
<dbReference type="InterPro" id="IPR003593">
    <property type="entry name" value="AAA+_ATPase"/>
</dbReference>
<dbReference type="PANTHER" id="PTHR23077:SF27">
    <property type="entry name" value="ATPASE FAMILY GENE 2 PROTEIN HOMOLOG A"/>
    <property type="match status" value="1"/>
</dbReference>
<feature type="compositionally biased region" description="Pro residues" evidence="3">
    <location>
        <begin position="37"/>
        <end position="48"/>
    </location>
</feature>
<dbReference type="Pfam" id="PF00004">
    <property type="entry name" value="AAA"/>
    <property type="match status" value="3"/>
</dbReference>
<evidence type="ECO:0000256" key="3">
    <source>
        <dbReference type="SAM" id="MobiDB-lite"/>
    </source>
</evidence>
<feature type="region of interest" description="Disordered" evidence="3">
    <location>
        <begin position="1"/>
        <end position="56"/>
    </location>
</feature>
<dbReference type="GO" id="GO:0016887">
    <property type="term" value="F:ATP hydrolysis activity"/>
    <property type="evidence" value="ECO:0007669"/>
    <property type="project" value="InterPro"/>
</dbReference>
<reference evidence="5 6" key="1">
    <citation type="journal article" date="2015" name="Genome Biol. Evol.">
        <title>Phylogenomic analyses indicate that early fungi evolved digesting cell walls of algal ancestors of land plants.</title>
        <authorList>
            <person name="Chang Y."/>
            <person name="Wang S."/>
            <person name="Sekimoto S."/>
            <person name="Aerts A.L."/>
            <person name="Choi C."/>
            <person name="Clum A."/>
            <person name="LaButti K.M."/>
            <person name="Lindquist E.A."/>
            <person name="Yee Ngan C."/>
            <person name="Ohm R.A."/>
            <person name="Salamov A.A."/>
            <person name="Grigoriev I.V."/>
            <person name="Spatafora J.W."/>
            <person name="Berbee M.L."/>
        </authorList>
    </citation>
    <scope>NUCLEOTIDE SEQUENCE [LARGE SCALE GENOMIC DNA]</scope>
    <source>
        <strain evidence="5 6">JEL478</strain>
    </source>
</reference>
<dbReference type="InterPro" id="IPR027417">
    <property type="entry name" value="P-loop_NTPase"/>
</dbReference>
<protein>
    <submittedName>
        <fullName evidence="5">AAA-domain-containing protein</fullName>
    </submittedName>
</protein>
<dbReference type="OMA" id="HITSWAN"/>
<dbReference type="InterPro" id="IPR041569">
    <property type="entry name" value="AAA_lid_3"/>
</dbReference>
<feature type="domain" description="AAA+ ATPase" evidence="4">
    <location>
        <begin position="336"/>
        <end position="504"/>
    </location>
</feature>
<dbReference type="STRING" id="1344416.A0A139AY96"/>
<dbReference type="AlphaFoldDB" id="A0A139AY96"/>
<proteinExistence type="predicted"/>
<dbReference type="InterPro" id="IPR003960">
    <property type="entry name" value="ATPase_AAA_CS"/>
</dbReference>
<dbReference type="InterPro" id="IPR050168">
    <property type="entry name" value="AAA_ATPase_domain"/>
</dbReference>
<dbReference type="CDD" id="cd19511">
    <property type="entry name" value="RecA-like_CDC48_r2-like"/>
    <property type="match status" value="1"/>
</dbReference>
<dbReference type="FunFam" id="3.40.50.300:FF:000061">
    <property type="entry name" value="ATPase family, AAA domain-containing 2"/>
    <property type="match status" value="1"/>
</dbReference>
<keyword evidence="1" id="KW-0547">Nucleotide-binding</keyword>
<feature type="domain" description="AAA+ ATPase" evidence="4">
    <location>
        <begin position="631"/>
        <end position="787"/>
    </location>
</feature>
<dbReference type="PANTHER" id="PTHR23077">
    <property type="entry name" value="AAA-FAMILY ATPASE"/>
    <property type="match status" value="1"/>
</dbReference>
<accession>A0A139AY96</accession>
<evidence type="ECO:0000313" key="5">
    <source>
        <dbReference type="EMBL" id="KXS21718.1"/>
    </source>
</evidence>
<dbReference type="Gene3D" id="1.10.8.60">
    <property type="match status" value="2"/>
</dbReference>
<organism evidence="5 6">
    <name type="scientific">Gonapodya prolifera (strain JEL478)</name>
    <name type="common">Monoblepharis prolifera</name>
    <dbReference type="NCBI Taxonomy" id="1344416"/>
    <lineage>
        <taxon>Eukaryota</taxon>
        <taxon>Fungi</taxon>
        <taxon>Fungi incertae sedis</taxon>
        <taxon>Chytridiomycota</taxon>
        <taxon>Chytridiomycota incertae sedis</taxon>
        <taxon>Monoblepharidomycetes</taxon>
        <taxon>Monoblepharidales</taxon>
        <taxon>Gonapodyaceae</taxon>
        <taxon>Gonapodya</taxon>
    </lineage>
</organism>
<dbReference type="SMART" id="SM00382">
    <property type="entry name" value="AAA"/>
    <property type="match status" value="2"/>
</dbReference>
<feature type="region of interest" description="Disordered" evidence="3">
    <location>
        <begin position="277"/>
        <end position="297"/>
    </location>
</feature>
<name>A0A139AY96_GONPJ</name>
<dbReference type="InterPro" id="IPR003959">
    <property type="entry name" value="ATPase_AAA_core"/>
</dbReference>
<keyword evidence="6" id="KW-1185">Reference proteome</keyword>
<dbReference type="FunFam" id="3.40.50.300:FF:000661">
    <property type="entry name" value="calmodulin-interacting protein 111 isoform X1"/>
    <property type="match status" value="1"/>
</dbReference>
<gene>
    <name evidence="5" type="ORF">M427DRAFT_277183</name>
</gene>
<dbReference type="Proteomes" id="UP000070544">
    <property type="component" value="Unassembled WGS sequence"/>
</dbReference>
<evidence type="ECO:0000256" key="1">
    <source>
        <dbReference type="ARBA" id="ARBA00022741"/>
    </source>
</evidence>
<evidence type="ECO:0000313" key="6">
    <source>
        <dbReference type="Proteomes" id="UP000070544"/>
    </source>
</evidence>
<dbReference type="SUPFAM" id="SSF52540">
    <property type="entry name" value="P-loop containing nucleoside triphosphate hydrolases"/>
    <property type="match status" value="2"/>
</dbReference>
<keyword evidence="2" id="KW-0067">ATP-binding</keyword>
<evidence type="ECO:0000256" key="2">
    <source>
        <dbReference type="ARBA" id="ARBA00022840"/>
    </source>
</evidence>
<dbReference type="FunFam" id="1.10.8.60:FF:000178">
    <property type="entry name" value="CDC48/VCP homolog, AAA superfamily"/>
    <property type="match status" value="1"/>
</dbReference>
<dbReference type="Gene3D" id="3.40.50.300">
    <property type="entry name" value="P-loop containing nucleotide triphosphate hydrolases"/>
    <property type="match status" value="2"/>
</dbReference>